<comment type="caution">
    <text evidence="2">The sequence shown here is derived from an EMBL/GenBank/DDBJ whole genome shotgun (WGS) entry which is preliminary data.</text>
</comment>
<organism evidence="2 3">
    <name type="scientific">Symbiodinium necroappetens</name>
    <dbReference type="NCBI Taxonomy" id="1628268"/>
    <lineage>
        <taxon>Eukaryota</taxon>
        <taxon>Sar</taxon>
        <taxon>Alveolata</taxon>
        <taxon>Dinophyceae</taxon>
        <taxon>Suessiales</taxon>
        <taxon>Symbiodiniaceae</taxon>
        <taxon>Symbiodinium</taxon>
    </lineage>
</organism>
<feature type="compositionally biased region" description="Basic and acidic residues" evidence="1">
    <location>
        <begin position="54"/>
        <end position="72"/>
    </location>
</feature>
<gene>
    <name evidence="2" type="ORF">SNEC2469_LOCUS33078</name>
</gene>
<name>A0A813C1N2_9DINO</name>
<evidence type="ECO:0000256" key="1">
    <source>
        <dbReference type="SAM" id="MobiDB-lite"/>
    </source>
</evidence>
<dbReference type="Proteomes" id="UP000601435">
    <property type="component" value="Unassembled WGS sequence"/>
</dbReference>
<protein>
    <submittedName>
        <fullName evidence="2">Uncharacterized protein</fullName>
    </submittedName>
</protein>
<feature type="compositionally biased region" description="Low complexity" evidence="1">
    <location>
        <begin position="1"/>
        <end position="17"/>
    </location>
</feature>
<proteinExistence type="predicted"/>
<dbReference type="OrthoDB" id="10296693at2759"/>
<evidence type="ECO:0000313" key="3">
    <source>
        <dbReference type="Proteomes" id="UP000601435"/>
    </source>
</evidence>
<feature type="non-terminal residue" evidence="2">
    <location>
        <position position="104"/>
    </location>
</feature>
<accession>A0A813C1N2</accession>
<evidence type="ECO:0000313" key="2">
    <source>
        <dbReference type="EMBL" id="CAE7938241.1"/>
    </source>
</evidence>
<dbReference type="AlphaFoldDB" id="A0A813C1N2"/>
<dbReference type="EMBL" id="CAJNJA010085852">
    <property type="protein sequence ID" value="CAE7938241.1"/>
    <property type="molecule type" value="Genomic_DNA"/>
</dbReference>
<sequence>MGSSGSASSSRRSSGSGSHYGHTYVETDGRFGTKVEHHKDGRGNYSTQSANKPNDGKVREKMGDRTIREKEGSWTSRGNVARSYTRDSGSYNVVTDNCQHASNR</sequence>
<feature type="region of interest" description="Disordered" evidence="1">
    <location>
        <begin position="1"/>
        <end position="84"/>
    </location>
</feature>
<feature type="compositionally biased region" description="Basic and acidic residues" evidence="1">
    <location>
        <begin position="25"/>
        <end position="42"/>
    </location>
</feature>
<reference evidence="2" key="1">
    <citation type="submission" date="2021-02" db="EMBL/GenBank/DDBJ databases">
        <authorList>
            <person name="Dougan E. K."/>
            <person name="Rhodes N."/>
            <person name="Thang M."/>
            <person name="Chan C."/>
        </authorList>
    </citation>
    <scope>NUCLEOTIDE SEQUENCE</scope>
</reference>
<keyword evidence="3" id="KW-1185">Reference proteome</keyword>